<reference evidence="2 3" key="1">
    <citation type="submission" date="2018-03" db="EMBL/GenBank/DDBJ databases">
        <title>Genome assembly of novel Miniimonas species PCH200.</title>
        <authorList>
            <person name="Thakur V."/>
            <person name="Kumar V."/>
            <person name="Singh D."/>
        </authorList>
    </citation>
    <scope>NUCLEOTIDE SEQUENCE [LARGE SCALE GENOMIC DNA]</scope>
    <source>
        <strain evidence="2 3">PCH200</strain>
    </source>
</reference>
<evidence type="ECO:0000256" key="1">
    <source>
        <dbReference type="SAM" id="MobiDB-lite"/>
    </source>
</evidence>
<organism evidence="2 3">
    <name type="scientific">Serinibacter arcticus</name>
    <dbReference type="NCBI Taxonomy" id="1655435"/>
    <lineage>
        <taxon>Bacteria</taxon>
        <taxon>Bacillati</taxon>
        <taxon>Actinomycetota</taxon>
        <taxon>Actinomycetes</taxon>
        <taxon>Micrococcales</taxon>
        <taxon>Beutenbergiaceae</taxon>
        <taxon>Serinibacter</taxon>
    </lineage>
</organism>
<protein>
    <submittedName>
        <fullName evidence="2">Uncharacterized protein</fullName>
    </submittedName>
</protein>
<accession>A0A2U1ZYI2</accession>
<sequence length="167" mass="18168">MAAKVGLPVRTPGHAWLGWTPIGDLDTAARERLVELLTPAIGTPALPDLEAVLDGRVPLCECGWSGDPVTWQPSDHRRRRSREWDDHISYLRMSLIAQEHAAAAASAALELAAKDWDGDPATAEWLQARADHVAEVGVFDGEHWPTTGRNEIVAPADDDDINGQGRL</sequence>
<name>A0A2U1ZYI2_9MICO</name>
<feature type="region of interest" description="Disordered" evidence="1">
    <location>
        <begin position="145"/>
        <end position="167"/>
    </location>
</feature>
<proteinExistence type="predicted"/>
<dbReference type="AlphaFoldDB" id="A0A2U1ZYI2"/>
<dbReference type="EMBL" id="PYHR01000002">
    <property type="protein sequence ID" value="PWD52024.1"/>
    <property type="molecule type" value="Genomic_DNA"/>
</dbReference>
<keyword evidence="3" id="KW-1185">Reference proteome</keyword>
<dbReference type="OrthoDB" id="5147553at2"/>
<dbReference type="Proteomes" id="UP000245166">
    <property type="component" value="Unassembled WGS sequence"/>
</dbReference>
<evidence type="ECO:0000313" key="3">
    <source>
        <dbReference type="Proteomes" id="UP000245166"/>
    </source>
</evidence>
<comment type="caution">
    <text evidence="2">The sequence shown here is derived from an EMBL/GenBank/DDBJ whole genome shotgun (WGS) entry which is preliminary data.</text>
</comment>
<dbReference type="RefSeq" id="WP_109230407.1">
    <property type="nucleotide sequence ID" value="NZ_PYHR01000002.1"/>
</dbReference>
<gene>
    <name evidence="2" type="ORF">C8046_16625</name>
</gene>
<evidence type="ECO:0000313" key="2">
    <source>
        <dbReference type="EMBL" id="PWD52024.1"/>
    </source>
</evidence>